<evidence type="ECO:0000313" key="4">
    <source>
        <dbReference type="EMBL" id="CCF75210.1"/>
    </source>
</evidence>
<organism evidence="4 5">
    <name type="scientific">Babesia microti (strain RI)</name>
    <dbReference type="NCBI Taxonomy" id="1133968"/>
    <lineage>
        <taxon>Eukaryota</taxon>
        <taxon>Sar</taxon>
        <taxon>Alveolata</taxon>
        <taxon>Apicomplexa</taxon>
        <taxon>Aconoidasida</taxon>
        <taxon>Piroplasmida</taxon>
        <taxon>Babesiidae</taxon>
        <taxon>Babesia</taxon>
    </lineage>
</organism>
<dbReference type="VEuPathDB" id="PiroplasmaDB:BmR1_04g05055"/>
<name>I7JCI2_BABMR</name>
<dbReference type="AlphaFoldDB" id="I7JCI2"/>
<reference evidence="4 5" key="1">
    <citation type="journal article" date="2012" name="Nucleic Acids Res.">
        <title>Sequencing of the smallest Apicomplexan genome from the human pathogen Babesia microti.</title>
        <authorList>
            <person name="Cornillot E."/>
            <person name="Hadj-Kaddour K."/>
            <person name="Dassouli A."/>
            <person name="Noel B."/>
            <person name="Ranwez V."/>
            <person name="Vacherie B."/>
            <person name="Augagneur Y."/>
            <person name="Bres V."/>
            <person name="Duclos A."/>
            <person name="Randazzo S."/>
            <person name="Carcy B."/>
            <person name="Debierre-Grockiego F."/>
            <person name="Delbecq S."/>
            <person name="Moubri-Menage K."/>
            <person name="Shams-Eldin H."/>
            <person name="Usmani-Brown S."/>
            <person name="Bringaud F."/>
            <person name="Wincker P."/>
            <person name="Vivares C.P."/>
            <person name="Schwarz R.T."/>
            <person name="Schetters T.P."/>
            <person name="Krause P.J."/>
            <person name="Gorenflot A."/>
            <person name="Berry V."/>
            <person name="Barbe V."/>
            <person name="Ben Mamoun C."/>
        </authorList>
    </citation>
    <scope>NUCLEOTIDE SEQUENCE [LARGE SCALE GENOMIC DNA]</scope>
    <source>
        <strain evidence="4 5">RI</strain>
    </source>
</reference>
<dbReference type="RefSeq" id="XP_012649618.1">
    <property type="nucleotide sequence ID" value="XM_012794164.1"/>
</dbReference>
<proteinExistence type="inferred from homology"/>
<protein>
    <recommendedName>
        <fullName evidence="3">Nuclear speckle splicing regulatory protein 1 N-terminal domain-containing protein</fullName>
    </recommendedName>
</protein>
<dbReference type="Pfam" id="PF09745">
    <property type="entry name" value="NSRP1_N"/>
    <property type="match status" value="1"/>
</dbReference>
<reference evidence="4 5" key="2">
    <citation type="journal article" date="2013" name="PLoS ONE">
        <title>Whole genome mapping and re-organization of the nuclear and mitochondrial genomes of Babesia microti isolates.</title>
        <authorList>
            <person name="Cornillot E."/>
            <person name="Dassouli A."/>
            <person name="Garg A."/>
            <person name="Pachikara N."/>
            <person name="Randazzo S."/>
            <person name="Depoix D."/>
            <person name="Carcy B."/>
            <person name="Delbecq S."/>
            <person name="Frutos R."/>
            <person name="Silva J.C."/>
            <person name="Sutton R."/>
            <person name="Krause P.J."/>
            <person name="Mamoun C.B."/>
        </authorList>
    </citation>
    <scope>NUCLEOTIDE SEQUENCE [LARGE SCALE GENOMIC DNA]</scope>
    <source>
        <strain evidence="4 5">RI</strain>
    </source>
</reference>
<dbReference type="InterPro" id="IPR018612">
    <property type="entry name" value="NSRP1_N"/>
</dbReference>
<evidence type="ECO:0000313" key="5">
    <source>
        <dbReference type="Proteomes" id="UP000002899"/>
    </source>
</evidence>
<sequence>MKFSLPLKKPTSANSSSNVVNKIDQNAIKNVSVCFASSESDIKPVPKAKQPLNFTDDPEKQTTIASETCPFQLKIKFKESTEALEDQILTQYDEFVEPSKEASFKPVYLNVGNKDETIKPEERPKARYIEKLVKTAQKREIERDLIIGKKEREGAQGDVFVTNAYRKKLEEREKIIQKMMEQDKSDEIEAMNKNLSALHKNMLDSEGWKRRHT</sequence>
<feature type="domain" description="Nuclear speckle splicing regulatory protein 1 N-terminal" evidence="3">
    <location>
        <begin position="81"/>
        <end position="191"/>
    </location>
</feature>
<dbReference type="EMBL" id="LN871599">
    <property type="protein sequence ID" value="CCF75210.1"/>
    <property type="molecule type" value="Genomic_DNA"/>
</dbReference>
<dbReference type="Proteomes" id="UP000002899">
    <property type="component" value="Chromosome IV"/>
</dbReference>
<keyword evidence="5" id="KW-1185">Reference proteome</keyword>
<dbReference type="KEGG" id="bmic:BmR1_04g05055"/>
<evidence type="ECO:0000259" key="3">
    <source>
        <dbReference type="Pfam" id="PF09745"/>
    </source>
</evidence>
<evidence type="ECO:0000256" key="1">
    <source>
        <dbReference type="ARBA" id="ARBA00010126"/>
    </source>
</evidence>
<evidence type="ECO:0000256" key="2">
    <source>
        <dbReference type="ARBA" id="ARBA00023054"/>
    </source>
</evidence>
<keyword evidence="2" id="KW-0175">Coiled coil</keyword>
<gene>
    <name evidence="4" type="ORF">BmR1_04g05055</name>
</gene>
<dbReference type="OrthoDB" id="446635at2759"/>
<comment type="similarity">
    <text evidence="1">Belongs to the NSRP1 family.</text>
</comment>
<dbReference type="GO" id="GO:0000381">
    <property type="term" value="P:regulation of alternative mRNA splicing, via spliceosome"/>
    <property type="evidence" value="ECO:0007669"/>
    <property type="project" value="InterPro"/>
</dbReference>
<dbReference type="GeneID" id="24425656"/>
<reference evidence="4 5" key="3">
    <citation type="journal article" date="2016" name="Sci. Rep.">
        <title>Genome-wide diversity and gene expression profiling of Babesia microti isolates identify polymorphic genes that mediate host-pathogen interactions.</title>
        <authorList>
            <person name="Silva J.C."/>
            <person name="Cornillot E."/>
            <person name="McCracken C."/>
            <person name="Usmani-Brown S."/>
            <person name="Dwivedi A."/>
            <person name="Ifeonu O.O."/>
            <person name="Crabtree J."/>
            <person name="Gotia H.T."/>
            <person name="Virji A.Z."/>
            <person name="Reynes C."/>
            <person name="Colinge J."/>
            <person name="Kumar V."/>
            <person name="Lawres L."/>
            <person name="Pazzi J.E."/>
            <person name="Pablo J.V."/>
            <person name="Hung C."/>
            <person name="Brancato J."/>
            <person name="Kumari P."/>
            <person name="Orvis J."/>
            <person name="Tretina K."/>
            <person name="Chibucos M."/>
            <person name="Ott S."/>
            <person name="Sadzewicz L."/>
            <person name="Sengamalay N."/>
            <person name="Shetty A.C."/>
            <person name="Su Q."/>
            <person name="Tallon L."/>
            <person name="Fraser C.M."/>
            <person name="Frutos R."/>
            <person name="Molina D.M."/>
            <person name="Krause P.J."/>
            <person name="Ben Mamoun C."/>
        </authorList>
    </citation>
    <scope>NUCLEOTIDE SEQUENCE [LARGE SCALE GENOMIC DNA]</scope>
    <source>
        <strain evidence="4 5">RI</strain>
    </source>
</reference>
<accession>I7JCI2</accession>